<reference evidence="1" key="1">
    <citation type="submission" date="2022-09" db="EMBL/GenBank/DDBJ databases">
        <title>Australian commercial rhizobial inoculants.</title>
        <authorList>
            <person name="Kohlmeier M.G."/>
            <person name="O'Hara G.W."/>
            <person name="Colombi E."/>
            <person name="Ramsay J.P."/>
            <person name="Terpolilli J."/>
        </authorList>
    </citation>
    <scope>NUCLEOTIDE SEQUENCE</scope>
    <source>
        <strain evidence="1">WSM1592</strain>
        <plasmid evidence="1">pWSM1592_3</plasmid>
    </source>
</reference>
<keyword evidence="1" id="KW-0614">Plasmid</keyword>
<dbReference type="RefSeq" id="WP_245209345.1">
    <property type="nucleotide sequence ID" value="NZ_CP104146.1"/>
</dbReference>
<organism evidence="1 2">
    <name type="scientific">Rhizobium sullae</name>
    <name type="common">Rhizobium hedysari</name>
    <dbReference type="NCBI Taxonomy" id="50338"/>
    <lineage>
        <taxon>Bacteria</taxon>
        <taxon>Pseudomonadati</taxon>
        <taxon>Pseudomonadota</taxon>
        <taxon>Alphaproteobacteria</taxon>
        <taxon>Hyphomicrobiales</taxon>
        <taxon>Rhizobiaceae</taxon>
        <taxon>Rhizobium/Agrobacterium group</taxon>
        <taxon>Rhizobium</taxon>
    </lineage>
</organism>
<evidence type="ECO:0000313" key="1">
    <source>
        <dbReference type="EMBL" id="UWU19451.1"/>
    </source>
</evidence>
<dbReference type="EMBL" id="CP104146">
    <property type="protein sequence ID" value="UWU19451.1"/>
    <property type="molecule type" value="Genomic_DNA"/>
</dbReference>
<evidence type="ECO:0000313" key="2">
    <source>
        <dbReference type="Proteomes" id="UP001060123"/>
    </source>
</evidence>
<sequence length="100" mass="11231">MQVYELTSGIASDDAFLMQEFEDRGALVFCMRPDKNCALLLLGKFDYGLEKQKSGMDKRKHDAVLANLFGVFKKSADEIARQVGTIRFDYVQTELAMIAG</sequence>
<dbReference type="Proteomes" id="UP001060123">
    <property type="component" value="Plasmid pWSM1592_3"/>
</dbReference>
<proteinExistence type="predicted"/>
<keyword evidence="2" id="KW-1185">Reference proteome</keyword>
<gene>
    <name evidence="1" type="ORF">N2599_36970</name>
</gene>
<evidence type="ECO:0008006" key="3">
    <source>
        <dbReference type="Google" id="ProtNLM"/>
    </source>
</evidence>
<accession>A0ABY5XY24</accession>
<geneLocation type="plasmid" evidence="1 2">
    <name>pWSM1592_3</name>
</geneLocation>
<protein>
    <recommendedName>
        <fullName evidence="3">DUF1488 domain-containing protein</fullName>
    </recommendedName>
</protein>
<name>A0ABY5XY24_RHISU</name>